<organism evidence="1 2">
    <name type="scientific">Adineta ricciae</name>
    <name type="common">Rotifer</name>
    <dbReference type="NCBI Taxonomy" id="249248"/>
    <lineage>
        <taxon>Eukaryota</taxon>
        <taxon>Metazoa</taxon>
        <taxon>Spiralia</taxon>
        <taxon>Gnathifera</taxon>
        <taxon>Rotifera</taxon>
        <taxon>Eurotatoria</taxon>
        <taxon>Bdelloidea</taxon>
        <taxon>Adinetida</taxon>
        <taxon>Adinetidae</taxon>
        <taxon>Adineta</taxon>
    </lineage>
</organism>
<gene>
    <name evidence="1" type="ORF">XAT740_LOCUS56863</name>
</gene>
<evidence type="ECO:0000313" key="1">
    <source>
        <dbReference type="EMBL" id="CAF1661015.1"/>
    </source>
</evidence>
<dbReference type="AlphaFoldDB" id="A0A816FFT1"/>
<sequence length="44" mass="5256">KAREIILMEFDGYACLEQDFLGDDQRIERFLRLVPDDNILFSYS</sequence>
<protein>
    <submittedName>
        <fullName evidence="1">Uncharacterized protein</fullName>
    </submittedName>
</protein>
<name>A0A816FFT1_ADIRI</name>
<feature type="non-terminal residue" evidence="1">
    <location>
        <position position="1"/>
    </location>
</feature>
<keyword evidence="2" id="KW-1185">Reference proteome</keyword>
<evidence type="ECO:0000313" key="2">
    <source>
        <dbReference type="Proteomes" id="UP000663828"/>
    </source>
</evidence>
<proteinExistence type="predicted"/>
<accession>A0A816FFT1</accession>
<dbReference type="Proteomes" id="UP000663828">
    <property type="component" value="Unassembled WGS sequence"/>
</dbReference>
<dbReference type="EMBL" id="CAJNOR010011404">
    <property type="protein sequence ID" value="CAF1661015.1"/>
    <property type="molecule type" value="Genomic_DNA"/>
</dbReference>
<reference evidence="1" key="1">
    <citation type="submission" date="2021-02" db="EMBL/GenBank/DDBJ databases">
        <authorList>
            <person name="Nowell W R."/>
        </authorList>
    </citation>
    <scope>NUCLEOTIDE SEQUENCE</scope>
</reference>
<comment type="caution">
    <text evidence="1">The sequence shown here is derived from an EMBL/GenBank/DDBJ whole genome shotgun (WGS) entry which is preliminary data.</text>
</comment>